<keyword evidence="3" id="KW-1185">Reference proteome</keyword>
<dbReference type="EMBL" id="CP034550">
    <property type="protein sequence ID" value="QFZ21460.1"/>
    <property type="molecule type" value="Genomic_DNA"/>
</dbReference>
<dbReference type="Proteomes" id="UP000325787">
    <property type="component" value="Chromosome"/>
</dbReference>
<accession>A0A5Q0H6I2</accession>
<sequence length="77" mass="7964">MGTTREDRDQRVLRVILAALLLTGATNAVVAVTDAVTWAWWAAGLCLLGALPVAAAVPEAEEPELGARVPTGGAGRR</sequence>
<feature type="transmembrane region" description="Helical" evidence="1">
    <location>
        <begin position="38"/>
        <end position="58"/>
    </location>
</feature>
<keyword evidence="1" id="KW-0472">Membrane</keyword>
<evidence type="ECO:0000256" key="1">
    <source>
        <dbReference type="SAM" id="Phobius"/>
    </source>
</evidence>
<dbReference type="AlphaFoldDB" id="A0A5Q0H6I2"/>
<dbReference type="KEGG" id="ssyi:EKG83_32365"/>
<gene>
    <name evidence="2" type="ORF">EKG83_32365</name>
</gene>
<keyword evidence="1" id="KW-1133">Transmembrane helix</keyword>
<keyword evidence="1" id="KW-0812">Transmembrane</keyword>
<dbReference type="RefSeq" id="WP_033434871.1">
    <property type="nucleotide sequence ID" value="NZ_CP034550.1"/>
</dbReference>
<evidence type="ECO:0000313" key="2">
    <source>
        <dbReference type="EMBL" id="QFZ21460.1"/>
    </source>
</evidence>
<evidence type="ECO:0000313" key="3">
    <source>
        <dbReference type="Proteomes" id="UP000325787"/>
    </source>
</evidence>
<name>A0A5Q0H6I2_SACSY</name>
<protein>
    <submittedName>
        <fullName evidence="2">Uncharacterized protein</fullName>
    </submittedName>
</protein>
<reference evidence="3" key="1">
    <citation type="journal article" date="2021" name="Curr. Microbiol.">
        <title>Complete genome of nocamycin-producing strain Saccharothrix syringae NRRL B-16468 reveals the biosynthetic potential for secondary metabolites.</title>
        <authorList>
            <person name="Mo X."/>
            <person name="Yang S."/>
        </authorList>
    </citation>
    <scope>NUCLEOTIDE SEQUENCE [LARGE SCALE GENOMIC DNA]</scope>
    <source>
        <strain evidence="3">ATCC 51364 / DSM 43886 / JCM 6844 / KCTC 9398 / NBRC 14523 / NRRL B-16468 / INA 2240</strain>
    </source>
</reference>
<organism evidence="2 3">
    <name type="scientific">Saccharothrix syringae</name>
    <name type="common">Nocardiopsis syringae</name>
    <dbReference type="NCBI Taxonomy" id="103733"/>
    <lineage>
        <taxon>Bacteria</taxon>
        <taxon>Bacillati</taxon>
        <taxon>Actinomycetota</taxon>
        <taxon>Actinomycetes</taxon>
        <taxon>Pseudonocardiales</taxon>
        <taxon>Pseudonocardiaceae</taxon>
        <taxon>Saccharothrix</taxon>
    </lineage>
</organism>
<proteinExistence type="predicted"/>
<feature type="transmembrane region" description="Helical" evidence="1">
    <location>
        <begin position="12"/>
        <end position="32"/>
    </location>
</feature>